<feature type="region of interest" description="Disordered" evidence="1">
    <location>
        <begin position="90"/>
        <end position="125"/>
    </location>
</feature>
<comment type="caution">
    <text evidence="2">The sequence shown here is derived from an EMBL/GenBank/DDBJ whole genome shotgun (WGS) entry which is preliminary data.</text>
</comment>
<feature type="region of interest" description="Disordered" evidence="1">
    <location>
        <begin position="161"/>
        <end position="270"/>
    </location>
</feature>
<feature type="compositionally biased region" description="Low complexity" evidence="1">
    <location>
        <begin position="247"/>
        <end position="256"/>
    </location>
</feature>
<sequence length="298" mass="32293">MRLGRPPTQRSSLRHVNSRCIKSDARRLYIKDSSIQPYVFHNPSPSRGHYRSEDMSDPGITIDIVGPDSQTEVPVGLQCYGQSWLPFPPVGPGPSLRNPEAASPSSSTYREPTTGLPSTVGDAPPLTLPEVGVPVYLHPIQTMHLPVAMGYPASNSHWVPETLTGSPRGDEGIDEFPLLDFSPVGDGQTQPHPDSYSPSSPIQNHPPINWGLLSVTDHGHGAPSNQGLGTPYYTPPESFDRSLSPYSASPVTGTPSPSSPFPSPLLTTPDDELSAVSMEYPYLNYDATETERGRSWLE</sequence>
<protein>
    <submittedName>
        <fullName evidence="2">Uncharacterized protein</fullName>
    </submittedName>
</protein>
<feature type="compositionally biased region" description="Polar residues" evidence="1">
    <location>
        <begin position="187"/>
        <end position="203"/>
    </location>
</feature>
<dbReference type="Proteomes" id="UP001140091">
    <property type="component" value="Unassembled WGS sequence"/>
</dbReference>
<dbReference type="EMBL" id="JANBPK010000877">
    <property type="protein sequence ID" value="KAJ2929370.1"/>
    <property type="molecule type" value="Genomic_DNA"/>
</dbReference>
<evidence type="ECO:0000313" key="2">
    <source>
        <dbReference type="EMBL" id="KAJ2929370.1"/>
    </source>
</evidence>
<gene>
    <name evidence="2" type="ORF">H1R20_g7726</name>
</gene>
<name>A0A9W8J713_9AGAR</name>
<dbReference type="AlphaFoldDB" id="A0A9W8J713"/>
<evidence type="ECO:0000256" key="1">
    <source>
        <dbReference type="SAM" id="MobiDB-lite"/>
    </source>
</evidence>
<reference evidence="2" key="1">
    <citation type="submission" date="2022-06" db="EMBL/GenBank/DDBJ databases">
        <title>Genome Sequence of Candolleomyces eurysporus.</title>
        <authorList>
            <person name="Buettner E."/>
        </authorList>
    </citation>
    <scope>NUCLEOTIDE SEQUENCE</scope>
    <source>
        <strain evidence="2">VTCC 930004</strain>
    </source>
</reference>
<proteinExistence type="predicted"/>
<keyword evidence="3" id="KW-1185">Reference proteome</keyword>
<evidence type="ECO:0000313" key="3">
    <source>
        <dbReference type="Proteomes" id="UP001140091"/>
    </source>
</evidence>
<feature type="compositionally biased region" description="Polar residues" evidence="1">
    <location>
        <begin position="103"/>
        <end position="117"/>
    </location>
</feature>
<feature type="non-terminal residue" evidence="2">
    <location>
        <position position="1"/>
    </location>
</feature>
<organism evidence="2 3">
    <name type="scientific">Candolleomyces eurysporus</name>
    <dbReference type="NCBI Taxonomy" id="2828524"/>
    <lineage>
        <taxon>Eukaryota</taxon>
        <taxon>Fungi</taxon>
        <taxon>Dikarya</taxon>
        <taxon>Basidiomycota</taxon>
        <taxon>Agaricomycotina</taxon>
        <taxon>Agaricomycetes</taxon>
        <taxon>Agaricomycetidae</taxon>
        <taxon>Agaricales</taxon>
        <taxon>Agaricineae</taxon>
        <taxon>Psathyrellaceae</taxon>
        <taxon>Candolleomyces</taxon>
    </lineage>
</organism>
<accession>A0A9W8J713</accession>